<evidence type="ECO:0000256" key="1">
    <source>
        <dbReference type="ARBA" id="ARBA00004651"/>
    </source>
</evidence>
<dbReference type="PANTHER" id="PTHR43163:SF6">
    <property type="entry name" value="DIPEPTIDE TRANSPORT SYSTEM PERMEASE PROTEIN DPPB-RELATED"/>
    <property type="match status" value="1"/>
</dbReference>
<name>A0A1M6T424_PSETH</name>
<feature type="transmembrane region" description="Helical" evidence="7">
    <location>
        <begin position="296"/>
        <end position="319"/>
    </location>
</feature>
<protein>
    <submittedName>
        <fullName evidence="9">Peptide/nickel transport system permease protein/oligopeptide transport system permease protein</fullName>
    </submittedName>
</protein>
<keyword evidence="2 7" id="KW-0813">Transport</keyword>
<evidence type="ECO:0000313" key="9">
    <source>
        <dbReference type="EMBL" id="SHK51711.1"/>
    </source>
</evidence>
<dbReference type="Pfam" id="PF19300">
    <property type="entry name" value="BPD_transp_1_N"/>
    <property type="match status" value="1"/>
</dbReference>
<feature type="domain" description="ABC transmembrane type-1" evidence="8">
    <location>
        <begin position="113"/>
        <end position="319"/>
    </location>
</feature>
<proteinExistence type="inferred from homology"/>
<dbReference type="CDD" id="cd06261">
    <property type="entry name" value="TM_PBP2"/>
    <property type="match status" value="1"/>
</dbReference>
<dbReference type="SUPFAM" id="SSF161098">
    <property type="entry name" value="MetI-like"/>
    <property type="match status" value="1"/>
</dbReference>
<keyword evidence="5 7" id="KW-1133">Transmembrane helix</keyword>
<feature type="transmembrane region" description="Helical" evidence="7">
    <location>
        <begin position="117"/>
        <end position="137"/>
    </location>
</feature>
<dbReference type="GO" id="GO:0005886">
    <property type="term" value="C:plasma membrane"/>
    <property type="evidence" value="ECO:0007669"/>
    <property type="project" value="UniProtKB-SubCell"/>
</dbReference>
<dbReference type="InterPro" id="IPR045621">
    <property type="entry name" value="BPD_transp_1_N"/>
</dbReference>
<feature type="transmembrane region" description="Helical" evidence="7">
    <location>
        <begin position="193"/>
        <end position="211"/>
    </location>
</feature>
<feature type="transmembrane region" description="Helical" evidence="7">
    <location>
        <begin position="254"/>
        <end position="276"/>
    </location>
</feature>
<organism evidence="9 10">
    <name type="scientific">Pseudonocardia thermophila</name>
    <dbReference type="NCBI Taxonomy" id="1848"/>
    <lineage>
        <taxon>Bacteria</taxon>
        <taxon>Bacillati</taxon>
        <taxon>Actinomycetota</taxon>
        <taxon>Actinomycetes</taxon>
        <taxon>Pseudonocardiales</taxon>
        <taxon>Pseudonocardiaceae</taxon>
        <taxon>Pseudonocardia</taxon>
    </lineage>
</organism>
<gene>
    <name evidence="9" type="ORF">SAMN05443637_107141</name>
</gene>
<keyword evidence="6 7" id="KW-0472">Membrane</keyword>
<evidence type="ECO:0000313" key="10">
    <source>
        <dbReference type="Proteomes" id="UP000184363"/>
    </source>
</evidence>
<evidence type="ECO:0000256" key="5">
    <source>
        <dbReference type="ARBA" id="ARBA00022989"/>
    </source>
</evidence>
<keyword evidence="4 7" id="KW-0812">Transmembrane</keyword>
<dbReference type="InterPro" id="IPR000515">
    <property type="entry name" value="MetI-like"/>
</dbReference>
<dbReference type="Gene3D" id="1.10.3720.10">
    <property type="entry name" value="MetI-like"/>
    <property type="match status" value="1"/>
</dbReference>
<keyword evidence="3" id="KW-1003">Cell membrane</keyword>
<dbReference type="InterPro" id="IPR035906">
    <property type="entry name" value="MetI-like_sf"/>
</dbReference>
<accession>A0A1M6T424</accession>
<feature type="transmembrane region" description="Helical" evidence="7">
    <location>
        <begin position="149"/>
        <end position="173"/>
    </location>
</feature>
<evidence type="ECO:0000256" key="7">
    <source>
        <dbReference type="RuleBase" id="RU363032"/>
    </source>
</evidence>
<comment type="subcellular location">
    <subcellularLocation>
        <location evidence="1 7">Cell membrane</location>
        <topology evidence="1 7">Multi-pass membrane protein</topology>
    </subcellularLocation>
</comment>
<dbReference type="EMBL" id="FRAP01000007">
    <property type="protein sequence ID" value="SHK51711.1"/>
    <property type="molecule type" value="Genomic_DNA"/>
</dbReference>
<dbReference type="PANTHER" id="PTHR43163">
    <property type="entry name" value="DIPEPTIDE TRANSPORT SYSTEM PERMEASE PROTEIN DPPB-RELATED"/>
    <property type="match status" value="1"/>
</dbReference>
<evidence type="ECO:0000259" key="8">
    <source>
        <dbReference type="PROSITE" id="PS50928"/>
    </source>
</evidence>
<dbReference type="Pfam" id="PF00528">
    <property type="entry name" value="BPD_transp_1"/>
    <property type="match status" value="1"/>
</dbReference>
<evidence type="ECO:0000256" key="4">
    <source>
        <dbReference type="ARBA" id="ARBA00022692"/>
    </source>
</evidence>
<dbReference type="GO" id="GO:0055085">
    <property type="term" value="P:transmembrane transport"/>
    <property type="evidence" value="ECO:0007669"/>
    <property type="project" value="InterPro"/>
</dbReference>
<evidence type="ECO:0000256" key="2">
    <source>
        <dbReference type="ARBA" id="ARBA00022448"/>
    </source>
</evidence>
<dbReference type="OrthoDB" id="9778910at2"/>
<dbReference type="AlphaFoldDB" id="A0A1M6T424"/>
<reference evidence="9 10" key="1">
    <citation type="submission" date="2016-11" db="EMBL/GenBank/DDBJ databases">
        <authorList>
            <person name="Jaros S."/>
            <person name="Januszkiewicz K."/>
            <person name="Wedrychowicz H."/>
        </authorList>
    </citation>
    <scope>NUCLEOTIDE SEQUENCE [LARGE SCALE GENOMIC DNA]</scope>
    <source>
        <strain evidence="9 10">DSM 43832</strain>
    </source>
</reference>
<feature type="transmembrane region" description="Helical" evidence="7">
    <location>
        <begin position="23"/>
        <end position="45"/>
    </location>
</feature>
<evidence type="ECO:0000256" key="6">
    <source>
        <dbReference type="ARBA" id="ARBA00023136"/>
    </source>
</evidence>
<comment type="similarity">
    <text evidence="7">Belongs to the binding-protein-dependent transport system permease family.</text>
</comment>
<dbReference type="PROSITE" id="PS50928">
    <property type="entry name" value="ABC_TM1"/>
    <property type="match status" value="1"/>
</dbReference>
<evidence type="ECO:0000256" key="3">
    <source>
        <dbReference type="ARBA" id="ARBA00022475"/>
    </source>
</evidence>
<dbReference type="Proteomes" id="UP000184363">
    <property type="component" value="Unassembled WGS sequence"/>
</dbReference>
<sequence>MTVATAPQGSARRALAPGLLRYVVVRVVSAVCVMFAVSIVVFLFIHAAPGGPEHAIGGELATEEQLESIRQRYGFDRPLPEQYLQFLGGILHGDFGESIIQKTPVATLIGETVKVTLPLLAFTWILAMGAGLALGILTASRPGSRLDRFSLGMTTLGASTPAFVVGTFLAWLFGVQLGWFPALGAGEGGLDTVRHLVLPAATAAIVLLAVTTRITRVRVGQILEEDQATFARARGLGRWWTLKHVVLRNAGVQLVTLSGSVVVSLFTGLILVERVFNLPGIGSLMVDAIHDRDMPVIQGVTFCVALLVVTVNLVVDLVCMAIDPRLRARLETNR</sequence>
<dbReference type="STRING" id="1848.SAMN05443637_107141"/>
<keyword evidence="10" id="KW-1185">Reference proteome</keyword>
<dbReference type="RefSeq" id="WP_084754768.1">
    <property type="nucleotide sequence ID" value="NZ_CALGVN010000045.1"/>
</dbReference>